<dbReference type="OrthoDB" id="449091at2759"/>
<dbReference type="SUPFAM" id="SSF53474">
    <property type="entry name" value="alpha/beta-Hydrolases"/>
    <property type="match status" value="1"/>
</dbReference>
<organism evidence="4 5">
    <name type="scientific">Hypsizygus marmoreus</name>
    <name type="common">White beech mushroom</name>
    <name type="synonym">Agaricus marmoreus</name>
    <dbReference type="NCBI Taxonomy" id="39966"/>
    <lineage>
        <taxon>Eukaryota</taxon>
        <taxon>Fungi</taxon>
        <taxon>Dikarya</taxon>
        <taxon>Basidiomycota</taxon>
        <taxon>Agaricomycotina</taxon>
        <taxon>Agaricomycetes</taxon>
        <taxon>Agaricomycetidae</taxon>
        <taxon>Agaricales</taxon>
        <taxon>Tricholomatineae</taxon>
        <taxon>Lyophyllaceae</taxon>
        <taxon>Hypsizygus</taxon>
    </lineage>
</organism>
<dbReference type="GO" id="GO:0008236">
    <property type="term" value="F:serine-type peptidase activity"/>
    <property type="evidence" value="ECO:0007669"/>
    <property type="project" value="InterPro"/>
</dbReference>
<feature type="signal peptide" evidence="2">
    <location>
        <begin position="1"/>
        <end position="21"/>
    </location>
</feature>
<evidence type="ECO:0000313" key="5">
    <source>
        <dbReference type="Proteomes" id="UP000076154"/>
    </source>
</evidence>
<protein>
    <recommendedName>
        <fullName evidence="3">Peptidase S9 prolyl oligopeptidase catalytic domain-containing protein</fullName>
    </recommendedName>
</protein>
<evidence type="ECO:0000256" key="2">
    <source>
        <dbReference type="SAM" id="SignalP"/>
    </source>
</evidence>
<proteinExistence type="predicted"/>
<dbReference type="InParanoid" id="A0A369JGL6"/>
<sequence length="824" mass="91904">MLIRHNLILYQLFLHLPFGMAQQSALSDDAIWRVELNKTWDVLGPFPIHAREQHYLSPSFPLNLSEPINLNKSWPSSYGDDGKVSWSKAESDANGTLSVSFPNIRWQSLRATEGWAALQHHAVLRTQLTVYPPRFGSAPFPGLLIQLIQGSFFSILPIEPAHCEQHVAEWMSGNIYDMERALPRIVELPFAPSLDKPTAYNIFISGDYEIRLFGDPAVKGSTSPVQTIRLTVDVKKGSHSLMHEPSQDVLCDFVDGFAFGEVIGMGFRSLSGWWTIKKVKLVLPHAVLIAPSQTRTIPVIIIQEYPFLESQLQVEVTIASSDENIKKHTISLPISHIKHWTDIAHEPIRATYLYALTTPTVFVIVPPVMPSLGEPHPPILALHGAGVDVIDQCSWIDYLPRRRYNWIIIPTGRTSWGLDWHGPSARDAWAAVDALCSILQSKRQWHGWQIQRGSKVAIMGHSNGGQGAWYLASRYPDRVLGVVPAAAYIKSQAYVPLSMSRSAHYIDPALRTILESSLTPDDNDLYLSNLVDIPVLAIHGGNDENVPVWHSREAMSILQTRGPNANANVIFHEDPGQGHWYPSVFDNEHVQTFMDSVLSTQERILPASKFTLTVSVPSESGSLHGWKIESLLLPGRLARLQIDTDEFGITKVLTLNVHSFSVDLRLFECRAVHIGESMIPLPADQNTTLHFNFTNRTMCEVMENELANSQPPSRIQDILLSPGPITFVVPDTPSCKGVTVALRLAHDLNVYHKLDSNFLLESTAVMMLKTETLPPSNTVFIGHPSSTFPQIVLDKKKTPFAVKDSHLLLNDIVLDDTNGGRCDH</sequence>
<keyword evidence="5" id="KW-1185">Reference proteome</keyword>
<dbReference type="Gene3D" id="3.40.50.1820">
    <property type="entry name" value="alpha/beta hydrolase"/>
    <property type="match status" value="1"/>
</dbReference>
<dbReference type="InterPro" id="IPR001375">
    <property type="entry name" value="Peptidase_S9_cat"/>
</dbReference>
<gene>
    <name evidence="4" type="ORF">Hypma_011398</name>
</gene>
<dbReference type="STRING" id="39966.A0A369JGL6"/>
<dbReference type="GO" id="GO:0006508">
    <property type="term" value="P:proteolysis"/>
    <property type="evidence" value="ECO:0007669"/>
    <property type="project" value="InterPro"/>
</dbReference>
<dbReference type="InterPro" id="IPR029058">
    <property type="entry name" value="AB_hydrolase_fold"/>
</dbReference>
<dbReference type="PANTHER" id="PTHR43037">
    <property type="entry name" value="UNNAMED PRODUCT-RELATED"/>
    <property type="match status" value="1"/>
</dbReference>
<dbReference type="Pfam" id="PF00326">
    <property type="entry name" value="Peptidase_S9"/>
    <property type="match status" value="1"/>
</dbReference>
<evidence type="ECO:0000313" key="4">
    <source>
        <dbReference type="EMBL" id="RDB21028.1"/>
    </source>
</evidence>
<evidence type="ECO:0000259" key="3">
    <source>
        <dbReference type="Pfam" id="PF00326"/>
    </source>
</evidence>
<dbReference type="Proteomes" id="UP000076154">
    <property type="component" value="Unassembled WGS sequence"/>
</dbReference>
<comment type="caution">
    <text evidence="4">The sequence shown here is derived from an EMBL/GenBank/DDBJ whole genome shotgun (WGS) entry which is preliminary data.</text>
</comment>
<dbReference type="AlphaFoldDB" id="A0A369JGL6"/>
<dbReference type="PANTHER" id="PTHR43037:SF4">
    <property type="entry name" value="PEPTIDASE S9 PROLYL OLIGOPEPTIDASE CATALYTIC DOMAIN-CONTAINING PROTEIN"/>
    <property type="match status" value="1"/>
</dbReference>
<dbReference type="InterPro" id="IPR050955">
    <property type="entry name" value="Plant_Biomass_Hydrol_Est"/>
</dbReference>
<accession>A0A369JGL6</accession>
<keyword evidence="1 2" id="KW-0732">Signal</keyword>
<name>A0A369JGL6_HYPMA</name>
<feature type="domain" description="Peptidase S9 prolyl oligopeptidase catalytic" evidence="3">
    <location>
        <begin position="453"/>
        <end position="584"/>
    </location>
</feature>
<reference evidence="4" key="1">
    <citation type="submission" date="2018-04" db="EMBL/GenBank/DDBJ databases">
        <title>Whole genome sequencing of Hypsizygus marmoreus.</title>
        <authorList>
            <person name="Choi I.-G."/>
            <person name="Min B."/>
            <person name="Kim J.-G."/>
            <person name="Kim S."/>
            <person name="Oh Y.-L."/>
            <person name="Kong W.-S."/>
            <person name="Park H."/>
            <person name="Jeong J."/>
            <person name="Song E.-S."/>
        </authorList>
    </citation>
    <scope>NUCLEOTIDE SEQUENCE [LARGE SCALE GENOMIC DNA]</scope>
    <source>
        <strain evidence="4">51987-8</strain>
    </source>
</reference>
<feature type="chain" id="PRO_5016736418" description="Peptidase S9 prolyl oligopeptidase catalytic domain-containing protein" evidence="2">
    <location>
        <begin position="22"/>
        <end position="824"/>
    </location>
</feature>
<evidence type="ECO:0000256" key="1">
    <source>
        <dbReference type="ARBA" id="ARBA00022729"/>
    </source>
</evidence>
<dbReference type="EMBL" id="LUEZ02000055">
    <property type="protein sequence ID" value="RDB21028.1"/>
    <property type="molecule type" value="Genomic_DNA"/>
</dbReference>